<dbReference type="Proteomes" id="UP001311232">
    <property type="component" value="Unassembled WGS sequence"/>
</dbReference>
<evidence type="ECO:0000313" key="3">
    <source>
        <dbReference type="Proteomes" id="UP001311232"/>
    </source>
</evidence>
<evidence type="ECO:0000256" key="1">
    <source>
        <dbReference type="SAM" id="MobiDB-lite"/>
    </source>
</evidence>
<protein>
    <submittedName>
        <fullName evidence="2">Uncharacterized protein</fullName>
    </submittedName>
</protein>
<name>A0AAV9RDK6_9TELE</name>
<reference evidence="2 3" key="1">
    <citation type="submission" date="2021-06" db="EMBL/GenBank/DDBJ databases">
        <authorList>
            <person name="Palmer J.M."/>
        </authorList>
    </citation>
    <scope>NUCLEOTIDE SEQUENCE [LARGE SCALE GENOMIC DNA]</scope>
    <source>
        <strain evidence="2 3">MEX-2019</strain>
        <tissue evidence="2">Muscle</tissue>
    </source>
</reference>
<comment type="caution">
    <text evidence="2">The sequence shown here is derived from an EMBL/GenBank/DDBJ whole genome shotgun (WGS) entry which is preliminary data.</text>
</comment>
<organism evidence="2 3">
    <name type="scientific">Crenichthys baileyi</name>
    <name type="common">White River springfish</name>
    <dbReference type="NCBI Taxonomy" id="28760"/>
    <lineage>
        <taxon>Eukaryota</taxon>
        <taxon>Metazoa</taxon>
        <taxon>Chordata</taxon>
        <taxon>Craniata</taxon>
        <taxon>Vertebrata</taxon>
        <taxon>Euteleostomi</taxon>
        <taxon>Actinopterygii</taxon>
        <taxon>Neopterygii</taxon>
        <taxon>Teleostei</taxon>
        <taxon>Neoteleostei</taxon>
        <taxon>Acanthomorphata</taxon>
        <taxon>Ovalentaria</taxon>
        <taxon>Atherinomorphae</taxon>
        <taxon>Cyprinodontiformes</taxon>
        <taxon>Goodeidae</taxon>
        <taxon>Crenichthys</taxon>
    </lineage>
</organism>
<feature type="compositionally biased region" description="Acidic residues" evidence="1">
    <location>
        <begin position="40"/>
        <end position="49"/>
    </location>
</feature>
<dbReference type="AlphaFoldDB" id="A0AAV9RDK6"/>
<evidence type="ECO:0000313" key="2">
    <source>
        <dbReference type="EMBL" id="KAK5606982.1"/>
    </source>
</evidence>
<accession>A0AAV9RDK6</accession>
<proteinExistence type="predicted"/>
<dbReference type="EMBL" id="JAHHUM010002039">
    <property type="protein sequence ID" value="KAK5606982.1"/>
    <property type="molecule type" value="Genomic_DNA"/>
</dbReference>
<keyword evidence="3" id="KW-1185">Reference proteome</keyword>
<feature type="region of interest" description="Disordered" evidence="1">
    <location>
        <begin position="30"/>
        <end position="52"/>
    </location>
</feature>
<gene>
    <name evidence="2" type="ORF">CRENBAI_011362</name>
</gene>
<sequence>MHQAGRIAQELNCGSYSTSLWEYMFTRTDDDAGPSSYSESEGDEAEEIDGSARITLKNIPSFQLTQDEDEEESFGLAAEELEFNRYWKTAFLKVASTSHSWSDWKVA</sequence>